<accession>A0A848M8I0</accession>
<gene>
    <name evidence="1" type="ORF">HII30_08535</name>
</gene>
<dbReference type="Proteomes" id="UP000565468">
    <property type="component" value="Unassembled WGS sequence"/>
</dbReference>
<dbReference type="RefSeq" id="WP_169504605.1">
    <property type="nucleotide sequence ID" value="NZ_JABBPN010000006.1"/>
</dbReference>
<dbReference type="PROSITE" id="PS51257">
    <property type="entry name" value="PROKAR_LIPOPROTEIN"/>
    <property type="match status" value="1"/>
</dbReference>
<keyword evidence="2" id="KW-1185">Reference proteome</keyword>
<protein>
    <submittedName>
        <fullName evidence="1">Uncharacterized protein</fullName>
    </submittedName>
</protein>
<evidence type="ECO:0000313" key="1">
    <source>
        <dbReference type="EMBL" id="NMO95814.1"/>
    </source>
</evidence>
<dbReference type="AlphaFoldDB" id="A0A848M8I0"/>
<dbReference type="EMBL" id="JABBPN010000006">
    <property type="protein sequence ID" value="NMO95814.1"/>
    <property type="molecule type" value="Genomic_DNA"/>
</dbReference>
<comment type="caution">
    <text evidence="1">The sequence shown here is derived from an EMBL/GenBank/DDBJ whole genome shotgun (WGS) entry which is preliminary data.</text>
</comment>
<organism evidence="1 2">
    <name type="scientific">Paenibacillus lemnae</name>
    <dbReference type="NCBI Taxonomy" id="1330551"/>
    <lineage>
        <taxon>Bacteria</taxon>
        <taxon>Bacillati</taxon>
        <taxon>Bacillota</taxon>
        <taxon>Bacilli</taxon>
        <taxon>Bacillales</taxon>
        <taxon>Paenibacillaceae</taxon>
        <taxon>Paenibacillus</taxon>
    </lineage>
</organism>
<reference evidence="1 2" key="1">
    <citation type="submission" date="2020-04" db="EMBL/GenBank/DDBJ databases">
        <title>Paenibacillus algicola sp. nov., a novel marine bacterium producing alginate lyase.</title>
        <authorList>
            <person name="Huang H."/>
        </authorList>
    </citation>
    <scope>NUCLEOTIDE SEQUENCE [LARGE SCALE GENOMIC DNA]</scope>
    <source>
        <strain evidence="1 2">L7-75</strain>
    </source>
</reference>
<evidence type="ECO:0000313" key="2">
    <source>
        <dbReference type="Proteomes" id="UP000565468"/>
    </source>
</evidence>
<name>A0A848M8I0_PAELE</name>
<proteinExistence type="predicted"/>
<sequence>MSKRNDKNLITFPTISGCSKHHKSLFIGSWKAVQASQPVEGSNEELIQFNHLSVTFSDLTFQKLHEETGKESAIVDAEKKVEYEWKSNDQILIDNKLFTGYT</sequence>